<feature type="compositionally biased region" description="Polar residues" evidence="2">
    <location>
        <begin position="576"/>
        <end position="587"/>
    </location>
</feature>
<dbReference type="InterPro" id="IPR003615">
    <property type="entry name" value="HNH_nuc"/>
</dbReference>
<dbReference type="GO" id="GO:0008270">
    <property type="term" value="F:zinc ion binding"/>
    <property type="evidence" value="ECO:0007669"/>
    <property type="project" value="InterPro"/>
</dbReference>
<evidence type="ECO:0000256" key="2">
    <source>
        <dbReference type="SAM" id="MobiDB-lite"/>
    </source>
</evidence>
<sequence>MDKCDWPNCLENKANPAWKLSVGLSIVDGMELLDERPVWSMSGGELLSTLDTMKAEIARLETRCLHFIARVDEIGYAEQLGARDTIELLSFRYRLNPRDARRDVQVARALPRYRSVSHALAEPNRNNDGPDLGAGEDPTSSTGWTLHPAQADAIVSTLERHAKRIPVEDRDMIEEQLVGLAAHLTPDELRTSAKELCNLVDTDGPVPEENSAYDRESLKLSTADNGVKFNGYLANENAELLRTWLNAAAKPRKTVTGEFDPRPRDKRNADALTSALSIAAAATDTGLSTRPSTTPTADTASTGDASADSRVTGHTGRSTAESTGLGETSATTRPPAVGSGETSAPSNISTGSQDVSAGETPPASGGAAGWVPGFGAKANITITIDFNDLKAATANATGQLVYGDNLSAAAIRRLACDANILPLVLGSNSEPLDVGRSERLVNRAMRRALNARDKGCVVCGAPPIYCDAHHLTHWIDGGETRIDNLVLLCRRHHVDLHQGHWTIQITNGTVHVARPTWADPTPTRTPHSRKRTPAPQHTPAHQRPNVLAESAAEGPATEGAATHETDRPDPWGDPVSPSQPAQPSRSKWTADEAMLADAARFAVWGDSSTKHSSTSSRPPNHPTPSSPTNPPDPWDDAVAPHPSTTDHLSPTTP</sequence>
<dbReference type="AlphaFoldDB" id="A0A4R2J5N7"/>
<feature type="compositionally biased region" description="Polar residues" evidence="2">
    <location>
        <begin position="340"/>
        <end position="355"/>
    </location>
</feature>
<comment type="caution">
    <text evidence="4">The sequence shown here is derived from an EMBL/GenBank/DDBJ whole genome shotgun (WGS) entry which is preliminary data.</text>
</comment>
<dbReference type="Proteomes" id="UP000295573">
    <property type="component" value="Unassembled WGS sequence"/>
</dbReference>
<feature type="compositionally biased region" description="Polar residues" evidence="2">
    <location>
        <begin position="315"/>
        <end position="332"/>
    </location>
</feature>
<organism evidence="4 5">
    <name type="scientific">Kribbella antiqua</name>
    <dbReference type="NCBI Taxonomy" id="2512217"/>
    <lineage>
        <taxon>Bacteria</taxon>
        <taxon>Bacillati</taxon>
        <taxon>Actinomycetota</taxon>
        <taxon>Actinomycetes</taxon>
        <taxon>Propionibacteriales</taxon>
        <taxon>Kribbellaceae</taxon>
        <taxon>Kribbella</taxon>
    </lineage>
</organism>
<dbReference type="GO" id="GO:0004519">
    <property type="term" value="F:endonuclease activity"/>
    <property type="evidence" value="ECO:0007669"/>
    <property type="project" value="UniProtKB-KW"/>
</dbReference>
<evidence type="ECO:0000259" key="3">
    <source>
        <dbReference type="SMART" id="SM00507"/>
    </source>
</evidence>
<dbReference type="SMART" id="SM00507">
    <property type="entry name" value="HNHc"/>
    <property type="match status" value="1"/>
</dbReference>
<feature type="region of interest" description="Disordered" evidence="2">
    <location>
        <begin position="605"/>
        <end position="653"/>
    </location>
</feature>
<feature type="compositionally biased region" description="Low complexity" evidence="2">
    <location>
        <begin position="282"/>
        <end position="310"/>
    </location>
</feature>
<feature type="region of interest" description="Disordered" evidence="2">
    <location>
        <begin position="117"/>
        <end position="142"/>
    </location>
</feature>
<evidence type="ECO:0000313" key="4">
    <source>
        <dbReference type="EMBL" id="TCO50495.1"/>
    </source>
</evidence>
<dbReference type="GO" id="GO:0003676">
    <property type="term" value="F:nucleic acid binding"/>
    <property type="evidence" value="ECO:0007669"/>
    <property type="project" value="InterPro"/>
</dbReference>
<comment type="similarity">
    <text evidence="1">Belongs to the Rv1128c/1148c/1588c/1702c/1945/3466 family.</text>
</comment>
<keyword evidence="4" id="KW-0378">Hydrolase</keyword>
<dbReference type="Gene3D" id="1.10.30.50">
    <property type="match status" value="1"/>
</dbReference>
<reference evidence="4 5" key="1">
    <citation type="journal article" date="2015" name="Stand. Genomic Sci.">
        <title>Genomic Encyclopedia of Bacterial and Archaeal Type Strains, Phase III: the genomes of soil and plant-associated and newly described type strains.</title>
        <authorList>
            <person name="Whitman W.B."/>
            <person name="Woyke T."/>
            <person name="Klenk H.P."/>
            <person name="Zhou Y."/>
            <person name="Lilburn T.G."/>
            <person name="Beck B.J."/>
            <person name="De Vos P."/>
            <person name="Vandamme P."/>
            <person name="Eisen J.A."/>
            <person name="Garrity G."/>
            <person name="Hugenholtz P."/>
            <person name="Kyrpides N.C."/>
        </authorList>
    </citation>
    <scope>NUCLEOTIDE SEQUENCE [LARGE SCALE GENOMIC DNA]</scope>
    <source>
        <strain evidence="4 5">VKM Ac-2541</strain>
    </source>
</reference>
<dbReference type="Pfam" id="PF01844">
    <property type="entry name" value="HNH"/>
    <property type="match status" value="1"/>
</dbReference>
<name>A0A4R2J5N7_9ACTN</name>
<proteinExistence type="inferred from homology"/>
<keyword evidence="4" id="KW-0255">Endonuclease</keyword>
<feature type="compositionally biased region" description="Pro residues" evidence="2">
    <location>
        <begin position="619"/>
        <end position="632"/>
    </location>
</feature>
<gene>
    <name evidence="4" type="ORF">EV646_102569</name>
</gene>
<dbReference type="CDD" id="cd00085">
    <property type="entry name" value="HNHc"/>
    <property type="match status" value="1"/>
</dbReference>
<feature type="compositionally biased region" description="Low complexity" evidence="2">
    <location>
        <begin position="548"/>
        <end position="560"/>
    </location>
</feature>
<keyword evidence="4" id="KW-0540">Nuclease</keyword>
<feature type="region of interest" description="Disordered" evidence="2">
    <location>
        <begin position="514"/>
        <end position="593"/>
    </location>
</feature>
<dbReference type="Pfam" id="PF02720">
    <property type="entry name" value="DUF222"/>
    <property type="match status" value="2"/>
</dbReference>
<feature type="domain" description="HNH nuclease" evidence="3">
    <location>
        <begin position="444"/>
        <end position="494"/>
    </location>
</feature>
<accession>A0A4R2J5N7</accession>
<feature type="compositionally biased region" description="Polar residues" evidence="2">
    <location>
        <begin position="642"/>
        <end position="653"/>
    </location>
</feature>
<evidence type="ECO:0000313" key="5">
    <source>
        <dbReference type="Proteomes" id="UP000295573"/>
    </source>
</evidence>
<feature type="region of interest" description="Disordered" evidence="2">
    <location>
        <begin position="282"/>
        <end position="368"/>
    </location>
</feature>
<evidence type="ECO:0000256" key="1">
    <source>
        <dbReference type="ARBA" id="ARBA00023450"/>
    </source>
</evidence>
<dbReference type="InterPro" id="IPR003870">
    <property type="entry name" value="DUF222"/>
</dbReference>
<feature type="compositionally biased region" description="Basic and acidic residues" evidence="2">
    <location>
        <begin position="561"/>
        <end position="570"/>
    </location>
</feature>
<keyword evidence="5" id="KW-1185">Reference proteome</keyword>
<protein>
    <submittedName>
        <fullName evidence="4">HNH endonuclease</fullName>
    </submittedName>
</protein>
<dbReference type="InterPro" id="IPR002711">
    <property type="entry name" value="HNH"/>
</dbReference>
<dbReference type="EMBL" id="SLWR01000002">
    <property type="protein sequence ID" value="TCO50495.1"/>
    <property type="molecule type" value="Genomic_DNA"/>
</dbReference>